<dbReference type="AlphaFoldDB" id="A0AAD7AD54"/>
<feature type="region of interest" description="Disordered" evidence="1">
    <location>
        <begin position="271"/>
        <end position="302"/>
    </location>
</feature>
<feature type="region of interest" description="Disordered" evidence="1">
    <location>
        <begin position="136"/>
        <end position="186"/>
    </location>
</feature>
<reference evidence="2" key="1">
    <citation type="submission" date="2023-03" db="EMBL/GenBank/DDBJ databases">
        <title>Massive genome expansion in bonnet fungi (Mycena s.s.) driven by repeated elements and novel gene families across ecological guilds.</title>
        <authorList>
            <consortium name="Lawrence Berkeley National Laboratory"/>
            <person name="Harder C.B."/>
            <person name="Miyauchi S."/>
            <person name="Viragh M."/>
            <person name="Kuo A."/>
            <person name="Thoen E."/>
            <person name="Andreopoulos B."/>
            <person name="Lu D."/>
            <person name="Skrede I."/>
            <person name="Drula E."/>
            <person name="Henrissat B."/>
            <person name="Morin E."/>
            <person name="Kohler A."/>
            <person name="Barry K."/>
            <person name="LaButti K."/>
            <person name="Morin E."/>
            <person name="Salamov A."/>
            <person name="Lipzen A."/>
            <person name="Mereny Z."/>
            <person name="Hegedus B."/>
            <person name="Baldrian P."/>
            <person name="Stursova M."/>
            <person name="Weitz H."/>
            <person name="Taylor A."/>
            <person name="Grigoriev I.V."/>
            <person name="Nagy L.G."/>
            <person name="Martin F."/>
            <person name="Kauserud H."/>
        </authorList>
    </citation>
    <scope>NUCLEOTIDE SEQUENCE</scope>
    <source>
        <strain evidence="2">CBHHK002</strain>
    </source>
</reference>
<evidence type="ECO:0000313" key="3">
    <source>
        <dbReference type="Proteomes" id="UP001218218"/>
    </source>
</evidence>
<organism evidence="2 3">
    <name type="scientific">Mycena albidolilacea</name>
    <dbReference type="NCBI Taxonomy" id="1033008"/>
    <lineage>
        <taxon>Eukaryota</taxon>
        <taxon>Fungi</taxon>
        <taxon>Dikarya</taxon>
        <taxon>Basidiomycota</taxon>
        <taxon>Agaricomycotina</taxon>
        <taxon>Agaricomycetes</taxon>
        <taxon>Agaricomycetidae</taxon>
        <taxon>Agaricales</taxon>
        <taxon>Marasmiineae</taxon>
        <taxon>Mycenaceae</taxon>
        <taxon>Mycena</taxon>
    </lineage>
</organism>
<feature type="region of interest" description="Disordered" evidence="1">
    <location>
        <begin position="77"/>
        <end position="98"/>
    </location>
</feature>
<comment type="caution">
    <text evidence="2">The sequence shown here is derived from an EMBL/GenBank/DDBJ whole genome shotgun (WGS) entry which is preliminary data.</text>
</comment>
<feature type="compositionally biased region" description="Basic residues" evidence="1">
    <location>
        <begin position="282"/>
        <end position="293"/>
    </location>
</feature>
<evidence type="ECO:0000256" key="1">
    <source>
        <dbReference type="SAM" id="MobiDB-lite"/>
    </source>
</evidence>
<name>A0AAD7AD54_9AGAR</name>
<gene>
    <name evidence="2" type="ORF">DFH08DRAFT_852591</name>
</gene>
<dbReference type="EMBL" id="JARIHO010000009">
    <property type="protein sequence ID" value="KAJ7355497.1"/>
    <property type="molecule type" value="Genomic_DNA"/>
</dbReference>
<proteinExistence type="predicted"/>
<dbReference type="Proteomes" id="UP001218218">
    <property type="component" value="Unassembled WGS sequence"/>
</dbReference>
<keyword evidence="3" id="KW-1185">Reference proteome</keyword>
<evidence type="ECO:0000313" key="2">
    <source>
        <dbReference type="EMBL" id="KAJ7355497.1"/>
    </source>
</evidence>
<sequence>MPRSISAGVAQATADSPAGLFLERWQHDLTSTPASLQNSTRTAAILPETCPQVIPSTQLIASSPLLASPILLPSPIPANPPAPARPQRRMRRAPSVSVLPRPLSRVPESHVVSQKTNREMKRCSIGFGSSPSSVVADLGLSAAPPQSGEASQKDSGTAPVSDGKAGQPVEERLPLTDVPNTPPVMRTKQHDVPVFEASLLRPPPDKHLSALISPTKVPRRVVEHGPNPVYHYDMETPAIVIAKSIVRPAQDDFKNFSATLGARFEQKGWAVTGPNELEPAKKKGKKKRKRRQHPGVPPTPIFSILPAFEKTARGDLPPTKSQDPTVVELSWRVF</sequence>
<accession>A0AAD7AD54</accession>
<protein>
    <submittedName>
        <fullName evidence="2">Uncharacterized protein</fullName>
    </submittedName>
</protein>